<comment type="caution">
    <text evidence="4">The sequence shown here is derived from an EMBL/GenBank/DDBJ whole genome shotgun (WGS) entry which is preliminary data.</text>
</comment>
<feature type="domain" description="Retroviral envelope protein GP41-like" evidence="3">
    <location>
        <begin position="163"/>
        <end position="352"/>
    </location>
</feature>
<name>A0A7J8EKF9_ROUAE</name>
<evidence type="ECO:0000313" key="4">
    <source>
        <dbReference type="EMBL" id="KAF6435811.1"/>
    </source>
</evidence>
<dbReference type="PANTHER" id="PTHR34313">
    <property type="entry name" value="ENDOGENOUS RETROVIRUS GROUP K MEMBER 113 ENV POLYPROTEIN-RELATED"/>
    <property type="match status" value="1"/>
</dbReference>
<sequence length="370" mass="41837">MERMPICMGAGEHCLQQGAQAWLTILQTSEQNAGVGHLFLLSMEGFKNVTHFVRTCVRLPHIIMKGKVKWNKTLGYVSCKYCSFYTCINSSIPFTKSYESLYILRARTGVWMPVRLSRPWQDSPATMILQQLMDHVKRRAKRFFGMLIAAVLGIIALTAAAAVAGVALHQSVQTASHVRTWHRDAEQLWTSQRQIDSVLQSQVADLQQAVILLGDQIVSLEKRVQLKCDWNTTFCITPVLYNESMFKWDKVRQHILGYSNASGLIADLQTHIADTFQRQLPELQGIAGLQSIVNGIEDLHPILQIHGLFGSSIASWIVICLLLVFLCLVWKRLSRNQRLGETRAAVFSVMLNKIQPKEKGELYLPPHRTV</sequence>
<keyword evidence="2" id="KW-1133">Transmembrane helix</keyword>
<accession>A0A7J8EKF9</accession>
<dbReference type="PANTHER" id="PTHR34313:SF3">
    <property type="entry name" value="ENDOGENOUS RETROVIRUS GROUP K MEMBER 113 ENV POLYPROTEIN-RELATED"/>
    <property type="match status" value="1"/>
</dbReference>
<comment type="subcellular location">
    <subcellularLocation>
        <location evidence="1">Virion</location>
    </subcellularLocation>
</comment>
<evidence type="ECO:0000313" key="5">
    <source>
        <dbReference type="Proteomes" id="UP000593571"/>
    </source>
</evidence>
<keyword evidence="5" id="KW-1185">Reference proteome</keyword>
<evidence type="ECO:0000259" key="3">
    <source>
        <dbReference type="Pfam" id="PF00517"/>
    </source>
</evidence>
<evidence type="ECO:0000256" key="1">
    <source>
        <dbReference type="ARBA" id="ARBA00004328"/>
    </source>
</evidence>
<dbReference type="EMBL" id="JACASE010000009">
    <property type="protein sequence ID" value="KAF6435811.1"/>
    <property type="molecule type" value="Genomic_DNA"/>
</dbReference>
<reference evidence="4 5" key="1">
    <citation type="journal article" date="2020" name="Nature">
        <title>Six reference-quality genomes reveal evolution of bat adaptations.</title>
        <authorList>
            <person name="Jebb D."/>
            <person name="Huang Z."/>
            <person name="Pippel M."/>
            <person name="Hughes G.M."/>
            <person name="Lavrichenko K."/>
            <person name="Devanna P."/>
            <person name="Winkler S."/>
            <person name="Jermiin L.S."/>
            <person name="Skirmuntt E.C."/>
            <person name="Katzourakis A."/>
            <person name="Burkitt-Gray L."/>
            <person name="Ray D.A."/>
            <person name="Sullivan K.A.M."/>
            <person name="Roscito J.G."/>
            <person name="Kirilenko B.M."/>
            <person name="Davalos L.M."/>
            <person name="Corthals A.P."/>
            <person name="Power M.L."/>
            <person name="Jones G."/>
            <person name="Ransome R.D."/>
            <person name="Dechmann D.K.N."/>
            <person name="Locatelli A.G."/>
            <person name="Puechmaille S.J."/>
            <person name="Fedrigo O."/>
            <person name="Jarvis E.D."/>
            <person name="Hiller M."/>
            <person name="Vernes S.C."/>
            <person name="Myers E.W."/>
            <person name="Teeling E.C."/>
        </authorList>
    </citation>
    <scope>NUCLEOTIDE SEQUENCE [LARGE SCALE GENOMIC DNA]</scope>
    <source>
        <strain evidence="4">MRouAeg1</strain>
        <tissue evidence="4">Muscle</tissue>
    </source>
</reference>
<dbReference type="Pfam" id="PF00517">
    <property type="entry name" value="GP41"/>
    <property type="match status" value="1"/>
</dbReference>
<feature type="transmembrane region" description="Helical" evidence="2">
    <location>
        <begin position="143"/>
        <end position="168"/>
    </location>
</feature>
<evidence type="ECO:0000256" key="2">
    <source>
        <dbReference type="SAM" id="Phobius"/>
    </source>
</evidence>
<organism evidence="4 5">
    <name type="scientific">Rousettus aegyptiacus</name>
    <name type="common">Egyptian fruit bat</name>
    <name type="synonym">Pteropus aegyptiacus</name>
    <dbReference type="NCBI Taxonomy" id="9407"/>
    <lineage>
        <taxon>Eukaryota</taxon>
        <taxon>Metazoa</taxon>
        <taxon>Chordata</taxon>
        <taxon>Craniata</taxon>
        <taxon>Vertebrata</taxon>
        <taxon>Euteleostomi</taxon>
        <taxon>Mammalia</taxon>
        <taxon>Eutheria</taxon>
        <taxon>Laurasiatheria</taxon>
        <taxon>Chiroptera</taxon>
        <taxon>Yinpterochiroptera</taxon>
        <taxon>Pteropodoidea</taxon>
        <taxon>Pteropodidae</taxon>
        <taxon>Rousettinae</taxon>
        <taxon>Rousettus</taxon>
    </lineage>
</organism>
<dbReference type="SUPFAM" id="SSF58069">
    <property type="entry name" value="Virus ectodomain"/>
    <property type="match status" value="1"/>
</dbReference>
<keyword evidence="2" id="KW-0472">Membrane</keyword>
<protein>
    <recommendedName>
        <fullName evidence="3">Retroviral envelope protein GP41-like domain-containing protein</fullName>
    </recommendedName>
</protein>
<dbReference type="Proteomes" id="UP000593571">
    <property type="component" value="Unassembled WGS sequence"/>
</dbReference>
<gene>
    <name evidence="4" type="ORF">HJG63_012535</name>
</gene>
<dbReference type="GO" id="GO:0005198">
    <property type="term" value="F:structural molecule activity"/>
    <property type="evidence" value="ECO:0007669"/>
    <property type="project" value="InterPro"/>
</dbReference>
<keyword evidence="2" id="KW-0812">Transmembrane</keyword>
<feature type="transmembrane region" description="Helical" evidence="2">
    <location>
        <begin position="308"/>
        <end position="330"/>
    </location>
</feature>
<proteinExistence type="predicted"/>
<dbReference type="InterPro" id="IPR000328">
    <property type="entry name" value="GP41-like"/>
</dbReference>
<dbReference type="AlphaFoldDB" id="A0A7J8EKF9"/>
<dbReference type="InterPro" id="IPR051255">
    <property type="entry name" value="Retroviral_env_glycoprotein"/>
</dbReference>